<reference evidence="2 3" key="1">
    <citation type="submission" date="2013-08" db="EMBL/GenBank/DDBJ databases">
        <title>The genome sequence of Skermanella stibiiresistens.</title>
        <authorList>
            <person name="Zhu W."/>
            <person name="Wang G."/>
        </authorList>
    </citation>
    <scope>NUCLEOTIDE SEQUENCE [LARGE SCALE GENOMIC DNA]</scope>
    <source>
        <strain evidence="2 3">SB22</strain>
    </source>
</reference>
<feature type="compositionally biased region" description="Basic and acidic residues" evidence="1">
    <location>
        <begin position="1"/>
        <end position="10"/>
    </location>
</feature>
<protein>
    <submittedName>
        <fullName evidence="2">Uncharacterized protein</fullName>
    </submittedName>
</protein>
<keyword evidence="3" id="KW-1185">Reference proteome</keyword>
<feature type="region of interest" description="Disordered" evidence="1">
    <location>
        <begin position="1"/>
        <end position="23"/>
    </location>
</feature>
<dbReference type="AlphaFoldDB" id="W9HDM0"/>
<sequence>MAADLTDRRPFTRRVGRLQPQEDSQRAVFRRLVAQRPARDQNFRQPIDGGDARRRRSRFGRRRGAWHQIGTELRQTLRLLADLAADSVADAGQIAQGAPVYRKQVAHGMDTHAVEHVLRFDPVAQFGDRGLRRGPAGDGVEAGILDLLQRRLVEHVPPCALHVLGIVEPFARVAA</sequence>
<evidence type="ECO:0000313" key="2">
    <source>
        <dbReference type="EMBL" id="EWY42792.1"/>
    </source>
</evidence>
<name>W9HDM0_9PROT</name>
<evidence type="ECO:0000313" key="3">
    <source>
        <dbReference type="Proteomes" id="UP000019486"/>
    </source>
</evidence>
<dbReference type="EMBL" id="AVFL01000001">
    <property type="protein sequence ID" value="EWY42792.1"/>
    <property type="molecule type" value="Genomic_DNA"/>
</dbReference>
<comment type="caution">
    <text evidence="2">The sequence shown here is derived from an EMBL/GenBank/DDBJ whole genome shotgun (WGS) entry which is preliminary data.</text>
</comment>
<feature type="region of interest" description="Disordered" evidence="1">
    <location>
        <begin position="39"/>
        <end position="59"/>
    </location>
</feature>
<dbReference type="STRING" id="1385369.N825_00620"/>
<proteinExistence type="predicted"/>
<accession>W9HDM0</accession>
<dbReference type="Proteomes" id="UP000019486">
    <property type="component" value="Unassembled WGS sequence"/>
</dbReference>
<evidence type="ECO:0000256" key="1">
    <source>
        <dbReference type="SAM" id="MobiDB-lite"/>
    </source>
</evidence>
<organism evidence="2 3">
    <name type="scientific">Skermanella stibiiresistens SB22</name>
    <dbReference type="NCBI Taxonomy" id="1385369"/>
    <lineage>
        <taxon>Bacteria</taxon>
        <taxon>Pseudomonadati</taxon>
        <taxon>Pseudomonadota</taxon>
        <taxon>Alphaproteobacteria</taxon>
        <taxon>Rhodospirillales</taxon>
        <taxon>Azospirillaceae</taxon>
        <taxon>Skermanella</taxon>
    </lineage>
</organism>
<gene>
    <name evidence="2" type="ORF">N825_00620</name>
</gene>